<proteinExistence type="predicted"/>
<dbReference type="NCBIfam" id="NF033625">
    <property type="entry name" value="HpxZ"/>
    <property type="match status" value="1"/>
</dbReference>
<dbReference type="InterPro" id="IPR032710">
    <property type="entry name" value="NTF2-like_dom_sf"/>
</dbReference>
<dbReference type="SUPFAM" id="SSF54427">
    <property type="entry name" value="NTF2-like"/>
    <property type="match status" value="1"/>
</dbReference>
<evidence type="ECO:0008006" key="3">
    <source>
        <dbReference type="Google" id="ProtNLM"/>
    </source>
</evidence>
<dbReference type="Gene3D" id="3.10.450.50">
    <property type="match status" value="1"/>
</dbReference>
<gene>
    <name evidence="1" type="ORF">AAJCM20276_08430</name>
</gene>
<dbReference type="RefSeq" id="WP_099349349.1">
    <property type="nucleotide sequence ID" value="NZ_AP023326.1"/>
</dbReference>
<accession>A0A6S6PG06</accession>
<name>A0A6S6PG06_ACEAC</name>
<dbReference type="EMBL" id="AP023326">
    <property type="protein sequence ID" value="BCI66219.1"/>
    <property type="molecule type" value="Genomic_DNA"/>
</dbReference>
<dbReference type="InterPro" id="IPR024507">
    <property type="entry name" value="AtzH-like"/>
</dbReference>
<evidence type="ECO:0000313" key="2">
    <source>
        <dbReference type="Proteomes" id="UP000515220"/>
    </source>
</evidence>
<reference evidence="1 2" key="1">
    <citation type="submission" date="2020-07" db="EMBL/GenBank/DDBJ databases">
        <title>Complete Genome Sequence of an acetic acid bacterium, Acetobacter aceti JCM20276.</title>
        <authorList>
            <person name="Hirose Y."/>
            <person name="Mihara H."/>
        </authorList>
    </citation>
    <scope>NUCLEOTIDE SEQUENCE [LARGE SCALE GENOMIC DNA]</scope>
    <source>
        <strain evidence="1 2">JCM20276</strain>
    </source>
</reference>
<protein>
    <recommendedName>
        <fullName evidence="3">DUF4440 domain-containing protein</fullName>
    </recommendedName>
</protein>
<dbReference type="AlphaFoldDB" id="A0A6S6PG06"/>
<sequence>MQFNNDKTVREIADCADRYEKALADNDVAALDNFFWDGPEVVRYGVGENLYGGEEIAAFRRARQGGSPPRTVLRRHITCMGDDIAVVSLEFRREGGQRIGRQMQTWAHINGQWKIIAAHVSLMAQQSEAAGPAVS</sequence>
<evidence type="ECO:0000313" key="1">
    <source>
        <dbReference type="EMBL" id="BCI66219.1"/>
    </source>
</evidence>
<organism evidence="1 2">
    <name type="scientific">Acetobacter aceti</name>
    <dbReference type="NCBI Taxonomy" id="435"/>
    <lineage>
        <taxon>Bacteria</taxon>
        <taxon>Pseudomonadati</taxon>
        <taxon>Pseudomonadota</taxon>
        <taxon>Alphaproteobacteria</taxon>
        <taxon>Acetobacterales</taxon>
        <taxon>Acetobacteraceae</taxon>
        <taxon>Acetobacter</taxon>
        <taxon>Acetobacter subgen. Acetobacter</taxon>
    </lineage>
</organism>
<dbReference type="Proteomes" id="UP000515220">
    <property type="component" value="Chromosome"/>
</dbReference>
<dbReference type="Pfam" id="PF11533">
    <property type="entry name" value="AtzH-like"/>
    <property type="match status" value="1"/>
</dbReference>